<gene>
    <name evidence="2" type="ORF">LG35_00370</name>
</gene>
<protein>
    <submittedName>
        <fullName evidence="2">Uncharacterized protein</fullName>
    </submittedName>
</protein>
<dbReference type="EMBL" id="JRGF01000001">
    <property type="protein sequence ID" value="KHE42959.1"/>
    <property type="molecule type" value="Genomic_DNA"/>
</dbReference>
<feature type="signal peptide" evidence="1">
    <location>
        <begin position="1"/>
        <end position="21"/>
    </location>
</feature>
<evidence type="ECO:0000256" key="1">
    <source>
        <dbReference type="SAM" id="SignalP"/>
    </source>
</evidence>
<evidence type="ECO:0000313" key="2">
    <source>
        <dbReference type="EMBL" id="KHE42959.1"/>
    </source>
</evidence>
<proteinExistence type="predicted"/>
<dbReference type="RefSeq" id="WP_022064215.1">
    <property type="nucleotide sequence ID" value="NZ_JRGF01000001.1"/>
</dbReference>
<name>A0ABR4YL31_9BACT</name>
<comment type="caution">
    <text evidence="2">The sequence shown here is derived from an EMBL/GenBank/DDBJ whole genome shotgun (WGS) entry which is preliminary data.</text>
</comment>
<evidence type="ECO:0000313" key="3">
    <source>
        <dbReference type="Proteomes" id="UP000030889"/>
    </source>
</evidence>
<reference evidence="2 3" key="1">
    <citation type="submission" date="2014-09" db="EMBL/GenBank/DDBJ databases">
        <title>Alistipes sp. 627, sp. nov., a novel member of the family Rikenellaceae isolated from human faeces.</title>
        <authorList>
            <person name="Shkoporov A.N."/>
            <person name="Chaplin A.V."/>
            <person name="Motuzova O.V."/>
            <person name="Kafarskaia L.I."/>
            <person name="Khokhlova E.V."/>
            <person name="Efimov B.A."/>
        </authorList>
    </citation>
    <scope>NUCLEOTIDE SEQUENCE [LARGE SCALE GENOMIC DNA]</scope>
    <source>
        <strain evidence="2 3">627</strain>
    </source>
</reference>
<dbReference type="Proteomes" id="UP000030889">
    <property type="component" value="Unassembled WGS sequence"/>
</dbReference>
<organism evidence="2 3">
    <name type="scientific">Alistipes inops</name>
    <dbReference type="NCBI Taxonomy" id="1501391"/>
    <lineage>
        <taxon>Bacteria</taxon>
        <taxon>Pseudomonadati</taxon>
        <taxon>Bacteroidota</taxon>
        <taxon>Bacteroidia</taxon>
        <taxon>Bacteroidales</taxon>
        <taxon>Rikenellaceae</taxon>
        <taxon>Alistipes</taxon>
    </lineage>
</organism>
<keyword evidence="1" id="KW-0732">Signal</keyword>
<accession>A0ABR4YL31</accession>
<sequence>MNRRLSILLLLLSLAGAERCAAQGPALSGSPSRPQKEMRGLTSLSNVFVPKGQWVTGLNASFSTHDNSNYTLVVIEGIESEGHTIKISPLLGYAVADNMVVGGKFGYSRTFLRLDGGGFSMGGGDTGIELKVDSYYALKHLYEGSLFWRQYIPFGDNKRFALFSEVQLILGGSQAKFAADTPVRGTYETGFTCALSVTPGLVAFVTNAMALELNVGVMGITYESVKQIHNQVAVGRRSGSMMSFKVNLLSIGLGMAFYL</sequence>
<feature type="chain" id="PRO_5045558008" evidence="1">
    <location>
        <begin position="22"/>
        <end position="259"/>
    </location>
</feature>
<keyword evidence="3" id="KW-1185">Reference proteome</keyword>